<comment type="function">
    <text evidence="5">Non-catalytic subunit of the queuine tRNA-ribosyltransferase (TGT) that catalyzes the base-exchange of a guanine (G) residue with queuine (Q) at position 34 (anticodon wobble position) in tRNAs with GU(N) anticodons (tRNA-Asp, -Asn, -His and -Tyr), resulting in the hypermodified nucleoside queuosine (7-(((4,5-cis-dihydroxy-2-cyclopenten-1-yl)amino)methyl)-7-deazaguanosine).</text>
</comment>
<dbReference type="GO" id="GO:0046872">
    <property type="term" value="F:metal ion binding"/>
    <property type="evidence" value="ECO:0007669"/>
    <property type="project" value="UniProtKB-KW"/>
</dbReference>
<evidence type="ECO:0000256" key="6">
    <source>
        <dbReference type="SAM" id="Coils"/>
    </source>
</evidence>
<dbReference type="SUPFAM" id="SSF51713">
    <property type="entry name" value="tRNA-guanine transglycosylase"/>
    <property type="match status" value="1"/>
</dbReference>
<comment type="cofactor">
    <cofactor evidence="5">
        <name>Zn(2+)</name>
        <dbReference type="ChEBI" id="CHEBI:29105"/>
    </cofactor>
    <text evidence="5">Binds 1 zinc ion per subunit.</text>
</comment>
<dbReference type="GO" id="GO:0005737">
    <property type="term" value="C:cytoplasm"/>
    <property type="evidence" value="ECO:0007669"/>
    <property type="project" value="UniProtKB-SubCell"/>
</dbReference>
<dbReference type="AlphaFoldDB" id="A0A6A5W546"/>
<dbReference type="Gene3D" id="3.20.20.105">
    <property type="entry name" value="Queuine tRNA-ribosyltransferase-like"/>
    <property type="match status" value="1"/>
</dbReference>
<name>A0A6A5W546_9PLEO</name>
<evidence type="ECO:0000256" key="3">
    <source>
        <dbReference type="ARBA" id="ARBA00022723"/>
    </source>
</evidence>
<dbReference type="EMBL" id="ML977618">
    <property type="protein sequence ID" value="KAF1996983.1"/>
    <property type="molecule type" value="Genomic_DNA"/>
</dbReference>
<comment type="subcellular location">
    <subcellularLocation>
        <location evidence="5">Cytoplasm</location>
    </subcellularLocation>
</comment>
<dbReference type="InterPro" id="IPR028592">
    <property type="entry name" value="QTRTD1"/>
</dbReference>
<sequence>MAGPSSTPQLDQLPPEMLDFTLLKTAGALAPRLGRFALPGRKPILTPGFLSNTSRGVVPHISQDNFRRNPAFNGVYVALEDFVEKFPQKTPPIFEYDVPETLRRFIALPKDSPIILGARRSPPIPSPVANTNTEVGLLTSVGFRSISSEYYAAAVRKLQPDIVVGLADIPFGQESVGLKRKDKMSDRTETWTRDIIAKRNTLDSEDPKFSIFAPILPIERDLQSWYLDHLVDDMLDKIQGIAIYDAYIMEDLPDELHPFPRLSFHNPSSPHDLLRQINLGIDLFTIPFINTATDSGIALNFTFPSPQKVFDASSTRQSLGIDMWHASLATDVTPLSENCPCDACTKHHKAYIQHLLSAKEMLGWVLIQMHNHAVLTSFFTTIRASISAGTFEEDIKAFEAYYEPQLPEKTGQGPRLRGYQFKSESHAEKGKKNPKAFRKLGEEEVRALQEEAARRKEKKDVVDDEAMVGLVGMDGVDGNVAVNALPGEGVDGLEMADDTPEKI</sequence>
<dbReference type="Proteomes" id="UP000799779">
    <property type="component" value="Unassembled WGS sequence"/>
</dbReference>
<keyword evidence="3 5" id="KW-0479">Metal-binding</keyword>
<evidence type="ECO:0000313" key="9">
    <source>
        <dbReference type="Proteomes" id="UP000799779"/>
    </source>
</evidence>
<dbReference type="InterPro" id="IPR050852">
    <property type="entry name" value="Queuine_tRNA-ribosyltrfase"/>
</dbReference>
<feature type="binding site" evidence="5">
    <location>
        <position position="344"/>
    </location>
    <ligand>
        <name>Zn(2+)</name>
        <dbReference type="ChEBI" id="CHEBI:29105"/>
    </ligand>
</feature>
<evidence type="ECO:0000259" key="7">
    <source>
        <dbReference type="Pfam" id="PF01702"/>
    </source>
</evidence>
<dbReference type="HAMAP" id="MF_03043">
    <property type="entry name" value="QTRT2"/>
    <property type="match status" value="1"/>
</dbReference>
<feature type="domain" description="tRNA-guanine(15) transglycosylase-like" evidence="7">
    <location>
        <begin position="31"/>
        <end position="402"/>
    </location>
</feature>
<gene>
    <name evidence="8" type="ORF">P154DRAFT_555990</name>
</gene>
<dbReference type="GO" id="GO:0006400">
    <property type="term" value="P:tRNA modification"/>
    <property type="evidence" value="ECO:0007669"/>
    <property type="project" value="InterPro"/>
</dbReference>
<accession>A0A6A5W546</accession>
<dbReference type="InterPro" id="IPR036511">
    <property type="entry name" value="TGT-like_sf"/>
</dbReference>
<feature type="binding site" evidence="5">
    <location>
        <position position="339"/>
    </location>
    <ligand>
        <name>Zn(2+)</name>
        <dbReference type="ChEBI" id="CHEBI:29105"/>
    </ligand>
</feature>
<evidence type="ECO:0000256" key="2">
    <source>
        <dbReference type="ARBA" id="ARBA00022694"/>
    </source>
</evidence>
<keyword evidence="9" id="KW-1185">Reference proteome</keyword>
<comment type="subunit">
    <text evidence="5">Heterodimer of a catalytic subunit and an accessory subunit.</text>
</comment>
<evidence type="ECO:0000256" key="5">
    <source>
        <dbReference type="HAMAP-Rule" id="MF_03043"/>
    </source>
</evidence>
<evidence type="ECO:0000256" key="1">
    <source>
        <dbReference type="ARBA" id="ARBA00022490"/>
    </source>
</evidence>
<keyword evidence="1 5" id="KW-0963">Cytoplasm</keyword>
<feature type="coiled-coil region" evidence="6">
    <location>
        <begin position="438"/>
        <end position="465"/>
    </location>
</feature>
<keyword evidence="2 5" id="KW-0819">tRNA processing</keyword>
<feature type="binding site" evidence="5">
    <location>
        <position position="341"/>
    </location>
    <ligand>
        <name>Zn(2+)</name>
        <dbReference type="ChEBI" id="CHEBI:29105"/>
    </ligand>
</feature>
<keyword evidence="4 5" id="KW-0862">Zinc</keyword>
<evidence type="ECO:0000313" key="8">
    <source>
        <dbReference type="EMBL" id="KAF1996983.1"/>
    </source>
</evidence>
<dbReference type="NCBIfam" id="TIGR00449">
    <property type="entry name" value="tgt_general"/>
    <property type="match status" value="1"/>
</dbReference>
<protein>
    <recommendedName>
        <fullName evidence="5">Queuine tRNA-ribosyltransferase accessory subunit 2</fullName>
    </recommendedName>
    <alternativeName>
        <fullName evidence="5">Queuine tRNA-ribosyltransferase domain-containing protein 1</fullName>
    </alternativeName>
</protein>
<dbReference type="PANTHER" id="PTHR46064:SF1">
    <property type="entry name" value="QUEUINE TRNA-RIBOSYLTRANSFERASE ACCESSORY SUBUNIT 2"/>
    <property type="match status" value="1"/>
</dbReference>
<feature type="binding site" evidence="5">
    <location>
        <position position="370"/>
    </location>
    <ligand>
        <name>Zn(2+)</name>
        <dbReference type="ChEBI" id="CHEBI:29105"/>
    </ligand>
</feature>
<proteinExistence type="inferred from homology"/>
<keyword evidence="6" id="KW-0175">Coiled coil</keyword>
<organism evidence="8 9">
    <name type="scientific">Amniculicola lignicola CBS 123094</name>
    <dbReference type="NCBI Taxonomy" id="1392246"/>
    <lineage>
        <taxon>Eukaryota</taxon>
        <taxon>Fungi</taxon>
        <taxon>Dikarya</taxon>
        <taxon>Ascomycota</taxon>
        <taxon>Pezizomycotina</taxon>
        <taxon>Dothideomycetes</taxon>
        <taxon>Pleosporomycetidae</taxon>
        <taxon>Pleosporales</taxon>
        <taxon>Amniculicolaceae</taxon>
        <taxon>Amniculicola</taxon>
    </lineage>
</organism>
<comment type="similarity">
    <text evidence="5">Belongs to the queuine tRNA-ribosyltransferase family. QTRT2 subfamily.</text>
</comment>
<dbReference type="OrthoDB" id="27601at2759"/>
<reference evidence="8" key="1">
    <citation type="journal article" date="2020" name="Stud. Mycol.">
        <title>101 Dothideomycetes genomes: a test case for predicting lifestyles and emergence of pathogens.</title>
        <authorList>
            <person name="Haridas S."/>
            <person name="Albert R."/>
            <person name="Binder M."/>
            <person name="Bloem J."/>
            <person name="Labutti K."/>
            <person name="Salamov A."/>
            <person name="Andreopoulos B."/>
            <person name="Baker S."/>
            <person name="Barry K."/>
            <person name="Bills G."/>
            <person name="Bluhm B."/>
            <person name="Cannon C."/>
            <person name="Castanera R."/>
            <person name="Culley D."/>
            <person name="Daum C."/>
            <person name="Ezra D."/>
            <person name="Gonzalez J."/>
            <person name="Henrissat B."/>
            <person name="Kuo A."/>
            <person name="Liang C."/>
            <person name="Lipzen A."/>
            <person name="Lutzoni F."/>
            <person name="Magnuson J."/>
            <person name="Mondo S."/>
            <person name="Nolan M."/>
            <person name="Ohm R."/>
            <person name="Pangilinan J."/>
            <person name="Park H.-J."/>
            <person name="Ramirez L."/>
            <person name="Alfaro M."/>
            <person name="Sun H."/>
            <person name="Tritt A."/>
            <person name="Yoshinaga Y."/>
            <person name="Zwiers L.-H."/>
            <person name="Turgeon B."/>
            <person name="Goodwin S."/>
            <person name="Spatafora J."/>
            <person name="Crous P."/>
            <person name="Grigoriev I."/>
        </authorList>
    </citation>
    <scope>NUCLEOTIDE SEQUENCE</scope>
    <source>
        <strain evidence="8">CBS 123094</strain>
    </source>
</reference>
<dbReference type="PANTHER" id="PTHR46064">
    <property type="entry name" value="QUEUINE TRNA-RIBOSYLTRANSFERASE ACCESSORY SUBUNIT 2"/>
    <property type="match status" value="1"/>
</dbReference>
<evidence type="ECO:0000256" key="4">
    <source>
        <dbReference type="ARBA" id="ARBA00022833"/>
    </source>
</evidence>
<dbReference type="GO" id="GO:0008479">
    <property type="term" value="F:tRNA-guanosine(34) queuine transglycosylase activity"/>
    <property type="evidence" value="ECO:0007669"/>
    <property type="project" value="UniProtKB-UniRule"/>
</dbReference>
<dbReference type="InterPro" id="IPR002616">
    <property type="entry name" value="tRNA_ribo_trans-like"/>
</dbReference>
<dbReference type="Pfam" id="PF01702">
    <property type="entry name" value="TGT"/>
    <property type="match status" value="1"/>
</dbReference>